<dbReference type="GO" id="GO:0000287">
    <property type="term" value="F:magnesium ion binding"/>
    <property type="evidence" value="ECO:0007669"/>
    <property type="project" value="TreeGrafter"/>
</dbReference>
<dbReference type="Gene3D" id="3.40.50.1000">
    <property type="entry name" value="HAD superfamily/HAD-like"/>
    <property type="match status" value="1"/>
</dbReference>
<evidence type="ECO:0000313" key="1">
    <source>
        <dbReference type="EMBL" id="SFB03995.1"/>
    </source>
</evidence>
<dbReference type="STRING" id="1120918.SAMN05216249_107128"/>
<dbReference type="Gene3D" id="3.30.1240.10">
    <property type="match status" value="1"/>
</dbReference>
<dbReference type="SFLD" id="SFLDG01140">
    <property type="entry name" value="C2.B:_Phosphomannomutase_and_P"/>
    <property type="match status" value="1"/>
</dbReference>
<protein>
    <recommendedName>
        <fullName evidence="3">Cof subfamily of IIB subfamily of haloacid dehalogenase superfamily/HAD-superfamily hydrolase, subfamily IIB</fullName>
    </recommendedName>
</protein>
<dbReference type="InterPro" id="IPR036412">
    <property type="entry name" value="HAD-like_sf"/>
</dbReference>
<dbReference type="InterPro" id="IPR000150">
    <property type="entry name" value="Cof"/>
</dbReference>
<gene>
    <name evidence="1" type="ORF">SAMN05216249_107128</name>
</gene>
<dbReference type="NCBIfam" id="TIGR00099">
    <property type="entry name" value="Cof-subfamily"/>
    <property type="match status" value="1"/>
</dbReference>
<accession>A0A1I0XSF7</accession>
<dbReference type="SFLD" id="SFLDS00003">
    <property type="entry name" value="Haloacid_Dehalogenase"/>
    <property type="match status" value="1"/>
</dbReference>
<evidence type="ECO:0000313" key="2">
    <source>
        <dbReference type="Proteomes" id="UP000198838"/>
    </source>
</evidence>
<dbReference type="SFLD" id="SFLDG01144">
    <property type="entry name" value="C2.B.4:_PGP_Like"/>
    <property type="match status" value="1"/>
</dbReference>
<name>A0A1I0XSF7_9FIRM</name>
<dbReference type="GO" id="GO:0016791">
    <property type="term" value="F:phosphatase activity"/>
    <property type="evidence" value="ECO:0007669"/>
    <property type="project" value="TreeGrafter"/>
</dbReference>
<dbReference type="AlphaFoldDB" id="A0A1I0XSF7"/>
<dbReference type="GO" id="GO:0005829">
    <property type="term" value="C:cytosol"/>
    <property type="evidence" value="ECO:0007669"/>
    <property type="project" value="TreeGrafter"/>
</dbReference>
<evidence type="ECO:0008006" key="3">
    <source>
        <dbReference type="Google" id="ProtNLM"/>
    </source>
</evidence>
<dbReference type="NCBIfam" id="TIGR01484">
    <property type="entry name" value="HAD-SF-IIB"/>
    <property type="match status" value="1"/>
</dbReference>
<dbReference type="EMBL" id="FOJY01000007">
    <property type="protein sequence ID" value="SFB03995.1"/>
    <property type="molecule type" value="Genomic_DNA"/>
</dbReference>
<dbReference type="PROSITE" id="PS01229">
    <property type="entry name" value="COF_2"/>
    <property type="match status" value="1"/>
</dbReference>
<keyword evidence="2" id="KW-1185">Reference proteome</keyword>
<dbReference type="SUPFAM" id="SSF56784">
    <property type="entry name" value="HAD-like"/>
    <property type="match status" value="1"/>
</dbReference>
<dbReference type="Proteomes" id="UP000198838">
    <property type="component" value="Unassembled WGS sequence"/>
</dbReference>
<dbReference type="InterPro" id="IPR006379">
    <property type="entry name" value="HAD-SF_hydro_IIB"/>
</dbReference>
<dbReference type="PANTHER" id="PTHR10000">
    <property type="entry name" value="PHOSPHOSERINE PHOSPHATASE"/>
    <property type="match status" value="1"/>
</dbReference>
<dbReference type="Pfam" id="PF08282">
    <property type="entry name" value="Hydrolase_3"/>
    <property type="match status" value="1"/>
</dbReference>
<proteinExistence type="predicted"/>
<dbReference type="InterPro" id="IPR023214">
    <property type="entry name" value="HAD_sf"/>
</dbReference>
<organism evidence="1 2">
    <name type="scientific">Acetitomaculum ruminis DSM 5522</name>
    <dbReference type="NCBI Taxonomy" id="1120918"/>
    <lineage>
        <taxon>Bacteria</taxon>
        <taxon>Bacillati</taxon>
        <taxon>Bacillota</taxon>
        <taxon>Clostridia</taxon>
        <taxon>Lachnospirales</taxon>
        <taxon>Lachnospiraceae</taxon>
        <taxon>Acetitomaculum</taxon>
    </lineage>
</organism>
<dbReference type="PANTHER" id="PTHR10000:SF8">
    <property type="entry name" value="HAD SUPERFAMILY HYDROLASE-LIKE, TYPE 3"/>
    <property type="match status" value="1"/>
</dbReference>
<dbReference type="RefSeq" id="WP_177205597.1">
    <property type="nucleotide sequence ID" value="NZ_FOJY01000007.1"/>
</dbReference>
<reference evidence="1 2" key="1">
    <citation type="submission" date="2016-10" db="EMBL/GenBank/DDBJ databases">
        <authorList>
            <person name="de Groot N.N."/>
        </authorList>
    </citation>
    <scope>NUCLEOTIDE SEQUENCE [LARGE SCALE GENOMIC DNA]</scope>
    <source>
        <strain evidence="1 2">DSM 5522</strain>
    </source>
</reference>
<dbReference type="CDD" id="cd07516">
    <property type="entry name" value="HAD_Pase"/>
    <property type="match status" value="1"/>
</dbReference>
<sequence>MSNKKLLFLDLDGTLLDEEKKIPLENKKAIEEMVEKGHDIIISTGRHPVSAMPILEELNMFSRGGYAVFYNGAVIYDCKNKVKILDMTIPFDQVRKMFDYAKEAGIHIQTYTDEKIVCESDMPGLHFYSKRSKIGYEIVEDVTKSLTKEPNKLILVDLDSKENLLAFQKAHADYEKGKFNSVFSEDFYLEYCPLKATKGEAVLYLADYLGIPLSDTYAVGDGENDISMIEKAGTGIAMRNAKRPVCFASDYITENDNNHCGVAEVIRKMILCR</sequence>